<dbReference type="InterPro" id="IPR023797">
    <property type="entry name" value="RNA3'_phos_cyclase_dom"/>
</dbReference>
<comment type="function">
    <text evidence="5">Catalyzes the conversion of 3'-phosphate to a 2',3'-cyclic phosphodiester at the end of RNA. The mechanism of action of the enzyme occurs in 3 steps: (A) adenylation of the enzyme by ATP; (B) transfer of adenylate to an RNA-N3'P to produce RNA-N3'PP5'A; (C) and attack of the adjacent 2'-hydroxyl on the 3'-phosphorus in the diester linkage to produce the cyclic end product. The biological role of this enzyme is unknown but it is likely to function in some aspects of cellular RNA processing.</text>
</comment>
<keyword evidence="3 5" id="KW-0547">Nucleotide-binding</keyword>
<gene>
    <name evidence="5 9" type="primary">rtcA</name>
    <name evidence="9" type="ORF">NG792_17520</name>
</gene>
<dbReference type="InterPro" id="IPR017770">
    <property type="entry name" value="RNA3'_term_phos_cyc_type_1"/>
</dbReference>
<keyword evidence="2 5" id="KW-0436">Ligase</keyword>
<keyword evidence="10" id="KW-1185">Reference proteome</keyword>
<evidence type="ECO:0000256" key="5">
    <source>
        <dbReference type="HAMAP-Rule" id="MF_00200"/>
    </source>
</evidence>
<evidence type="ECO:0000256" key="6">
    <source>
        <dbReference type="NCBIfam" id="TIGR03399"/>
    </source>
</evidence>
<feature type="active site" description="Tele-AMP-histidine intermediate" evidence="5">
    <location>
        <position position="321"/>
    </location>
</feature>
<sequence length="351" mass="37547">MSDRIINWSLSMIHIDGSFGEGGGQVLRTSLSLATLTGTPLTLDRIRAGRPKPGLAAQHLTGVRAAAALCNAKVYGDSLGSQYLEFIPQSPPQPGHYRFDVTTAGAVSLVLQTILLPLALTPGESRVTLCGGTHVAFSPTFPYIKEVYLPAIARMGVCAEVTLVKWGWYPRGGGEIELRVTGGQPLSGLNLPERGKFRQVRGLAAVTELPSHIPQRIANRAENRLREAQMKVHVQTSREKGVAPGAGLFLMADYRNSTAGFSALGKQGLPSDQVADRACDALLEFHHSGAAVDVYLADQLLLPAALATSETHYHAQAISLHLTTNAGVIEQFGLAKIEIDSDQNLVSVFPQ</sequence>
<proteinExistence type="inferred from homology"/>
<evidence type="ECO:0000259" key="7">
    <source>
        <dbReference type="Pfam" id="PF01137"/>
    </source>
</evidence>
<dbReference type="HAMAP" id="MF_00200">
    <property type="entry name" value="RTC"/>
    <property type="match status" value="1"/>
</dbReference>
<dbReference type="PIRSF" id="PIRSF005378">
    <property type="entry name" value="RNA3'_term_phos_cycl_euk"/>
    <property type="match status" value="1"/>
</dbReference>
<comment type="catalytic activity">
    <reaction evidence="4 5">
        <text>a 3'-end 3'-phospho-ribonucleotide-RNA + ATP = a 3'-end 2',3'-cyclophospho-ribonucleotide-RNA + AMP + diphosphate</text>
        <dbReference type="Rhea" id="RHEA:23976"/>
        <dbReference type="Rhea" id="RHEA-COMP:10463"/>
        <dbReference type="Rhea" id="RHEA-COMP:10464"/>
        <dbReference type="ChEBI" id="CHEBI:30616"/>
        <dbReference type="ChEBI" id="CHEBI:33019"/>
        <dbReference type="ChEBI" id="CHEBI:83062"/>
        <dbReference type="ChEBI" id="CHEBI:83064"/>
        <dbReference type="ChEBI" id="CHEBI:456215"/>
        <dbReference type="EC" id="6.5.1.4"/>
    </reaction>
</comment>
<dbReference type="Gene3D" id="3.30.360.20">
    <property type="entry name" value="RNA 3'-terminal phosphate cyclase, insert domain"/>
    <property type="match status" value="1"/>
</dbReference>
<dbReference type="InterPro" id="IPR000228">
    <property type="entry name" value="RNA3'_term_phos_cyc"/>
</dbReference>
<dbReference type="SUPFAM" id="SSF55205">
    <property type="entry name" value="EPT/RTPC-like"/>
    <property type="match status" value="1"/>
</dbReference>
<dbReference type="InterPro" id="IPR013792">
    <property type="entry name" value="RNA3'P_cycl/enolpyr_Trfase_a/b"/>
</dbReference>
<evidence type="ECO:0000256" key="2">
    <source>
        <dbReference type="ARBA" id="ARBA00022598"/>
    </source>
</evidence>
<evidence type="ECO:0000256" key="1">
    <source>
        <dbReference type="ARBA" id="ARBA00009206"/>
    </source>
</evidence>
<accession>A0ABT2N9Z6</accession>
<keyword evidence="5" id="KW-0067">ATP-binding</keyword>
<organism evidence="9 10">
    <name type="scientific">Laspinema olomoucense D3b</name>
    <dbReference type="NCBI Taxonomy" id="2953688"/>
    <lineage>
        <taxon>Bacteria</taxon>
        <taxon>Bacillati</taxon>
        <taxon>Cyanobacteriota</taxon>
        <taxon>Cyanophyceae</taxon>
        <taxon>Oscillatoriophycideae</taxon>
        <taxon>Oscillatoriales</taxon>
        <taxon>Laspinemataceae</taxon>
        <taxon>Laspinema</taxon>
        <taxon>Laspinema olomoucense</taxon>
    </lineage>
</organism>
<evidence type="ECO:0000259" key="8">
    <source>
        <dbReference type="Pfam" id="PF05189"/>
    </source>
</evidence>
<dbReference type="Proteomes" id="UP001525961">
    <property type="component" value="Unassembled WGS sequence"/>
</dbReference>
<feature type="domain" description="RNA 3'-terminal phosphate cyclase" evidence="7">
    <location>
        <begin position="20"/>
        <end position="339"/>
    </location>
</feature>
<evidence type="ECO:0000313" key="9">
    <source>
        <dbReference type="EMBL" id="MCT7979518.1"/>
    </source>
</evidence>
<dbReference type="InterPro" id="IPR036553">
    <property type="entry name" value="RPTC_insert"/>
</dbReference>
<evidence type="ECO:0000313" key="10">
    <source>
        <dbReference type="Proteomes" id="UP001525961"/>
    </source>
</evidence>
<dbReference type="InterPro" id="IPR013791">
    <property type="entry name" value="RNA3'-term_phos_cycl_insert"/>
</dbReference>
<reference evidence="9 10" key="1">
    <citation type="journal article" date="2022" name="Front. Microbiol.">
        <title>High genomic differentiation and limited gene flow indicate recent cryptic speciation within the genus Laspinema (cyanobacteria).</title>
        <authorList>
            <person name="Stanojkovic A."/>
            <person name="Skoupy S."/>
            <person name="Skaloud P."/>
            <person name="Dvorak P."/>
        </authorList>
    </citation>
    <scope>NUCLEOTIDE SEQUENCE [LARGE SCALE GENOMIC DNA]</scope>
    <source>
        <strain evidence="9 10">D3b</strain>
    </source>
</reference>
<dbReference type="Pfam" id="PF01137">
    <property type="entry name" value="RTC"/>
    <property type="match status" value="1"/>
</dbReference>
<comment type="caution">
    <text evidence="9">The sequence shown here is derived from an EMBL/GenBank/DDBJ whole genome shotgun (WGS) entry which is preliminary data.</text>
</comment>
<protein>
    <recommendedName>
        <fullName evidence="5 6">RNA 3'-terminal phosphate cyclase</fullName>
        <shortName evidence="5">RNA cyclase</shortName>
        <shortName evidence="5">RNA-3'-phosphate cyclase</shortName>
        <ecNumber evidence="5 6">6.5.1.4</ecNumber>
    </recommendedName>
</protein>
<dbReference type="NCBIfam" id="NF003246">
    <property type="entry name" value="PRK04204.1-2"/>
    <property type="match status" value="1"/>
</dbReference>
<comment type="similarity">
    <text evidence="1 5">Belongs to the RNA 3'-terminal cyclase family. Type 1 subfamily.</text>
</comment>
<feature type="domain" description="RNA 3'-terminal phosphate cyclase insert" evidence="8">
    <location>
        <begin position="193"/>
        <end position="286"/>
    </location>
</feature>
<dbReference type="Gene3D" id="3.65.10.20">
    <property type="entry name" value="RNA 3'-terminal phosphate cyclase domain"/>
    <property type="match status" value="1"/>
</dbReference>
<comment type="subcellular location">
    <subcellularLocation>
        <location evidence="5">Cytoplasm</location>
    </subcellularLocation>
</comment>
<dbReference type="PANTHER" id="PTHR11096:SF0">
    <property type="entry name" value="RNA 3'-TERMINAL PHOSPHATE CYCLASE"/>
    <property type="match status" value="1"/>
</dbReference>
<name>A0ABT2N9Z6_9CYAN</name>
<dbReference type="NCBIfam" id="TIGR03399">
    <property type="entry name" value="RNA_3prim_cycl"/>
    <property type="match status" value="1"/>
</dbReference>
<evidence type="ECO:0000256" key="4">
    <source>
        <dbReference type="ARBA" id="ARBA00024481"/>
    </source>
</evidence>
<dbReference type="Pfam" id="PF05189">
    <property type="entry name" value="RTC_insert"/>
    <property type="match status" value="1"/>
</dbReference>
<dbReference type="EC" id="6.5.1.4" evidence="5 6"/>
<dbReference type="PANTHER" id="PTHR11096">
    <property type="entry name" value="RNA 3' TERMINAL PHOSPHATE CYCLASE"/>
    <property type="match status" value="1"/>
</dbReference>
<feature type="binding site" evidence="5">
    <location>
        <position position="112"/>
    </location>
    <ligand>
        <name>ATP</name>
        <dbReference type="ChEBI" id="CHEBI:30616"/>
    </ligand>
</feature>
<keyword evidence="5" id="KW-0963">Cytoplasm</keyword>
<feature type="binding site" evidence="5">
    <location>
        <begin position="295"/>
        <end position="299"/>
    </location>
    <ligand>
        <name>ATP</name>
        <dbReference type="ChEBI" id="CHEBI:30616"/>
    </ligand>
</feature>
<dbReference type="InterPro" id="IPR037136">
    <property type="entry name" value="RNA3'_phos_cyclase_dom_sf"/>
</dbReference>
<dbReference type="EMBL" id="JAMXFA010000024">
    <property type="protein sequence ID" value="MCT7979518.1"/>
    <property type="molecule type" value="Genomic_DNA"/>
</dbReference>
<evidence type="ECO:0000256" key="3">
    <source>
        <dbReference type="ARBA" id="ARBA00022741"/>
    </source>
</evidence>